<reference evidence="2" key="1">
    <citation type="submission" date="2021-06" db="EMBL/GenBank/DDBJ databases">
        <title>Comparative genomics, transcriptomics and evolutionary studies reveal genomic signatures of adaptation to plant cell wall in hemibiotrophic fungi.</title>
        <authorList>
            <consortium name="DOE Joint Genome Institute"/>
            <person name="Baroncelli R."/>
            <person name="Diaz J.F."/>
            <person name="Benocci T."/>
            <person name="Peng M."/>
            <person name="Battaglia E."/>
            <person name="Haridas S."/>
            <person name="Andreopoulos W."/>
            <person name="Labutti K."/>
            <person name="Pangilinan J."/>
            <person name="Floch G.L."/>
            <person name="Makela M.R."/>
            <person name="Henrissat B."/>
            <person name="Grigoriev I.V."/>
            <person name="Crouch J.A."/>
            <person name="De Vries R.P."/>
            <person name="Sukno S.A."/>
            <person name="Thon M.R."/>
        </authorList>
    </citation>
    <scope>NUCLEOTIDE SEQUENCE</scope>
    <source>
        <strain evidence="2">CBS 193.32</strain>
    </source>
</reference>
<comment type="caution">
    <text evidence="2">The sequence shown here is derived from an EMBL/GenBank/DDBJ whole genome shotgun (WGS) entry which is preliminary data.</text>
</comment>
<dbReference type="AlphaFoldDB" id="A0AAJ0A7R0"/>
<evidence type="ECO:0000313" key="2">
    <source>
        <dbReference type="EMBL" id="KAK1658047.1"/>
    </source>
</evidence>
<dbReference type="GeneID" id="85457602"/>
<feature type="region of interest" description="Disordered" evidence="1">
    <location>
        <begin position="92"/>
        <end position="207"/>
    </location>
</feature>
<protein>
    <submittedName>
        <fullName evidence="2">Uncharacterized protein</fullName>
    </submittedName>
</protein>
<proteinExistence type="predicted"/>
<feature type="region of interest" description="Disordered" evidence="1">
    <location>
        <begin position="1"/>
        <end position="56"/>
    </location>
</feature>
<feature type="compositionally biased region" description="Polar residues" evidence="1">
    <location>
        <begin position="43"/>
        <end position="55"/>
    </location>
</feature>
<evidence type="ECO:0000313" key="3">
    <source>
        <dbReference type="Proteomes" id="UP001224890"/>
    </source>
</evidence>
<dbReference type="RefSeq" id="XP_060422811.1">
    <property type="nucleotide sequence ID" value="XM_060573076.1"/>
</dbReference>
<dbReference type="EMBL" id="JAHMHR010000079">
    <property type="protein sequence ID" value="KAK1658047.1"/>
    <property type="molecule type" value="Genomic_DNA"/>
</dbReference>
<name>A0AAJ0A7R0_9PEZI</name>
<dbReference type="Proteomes" id="UP001224890">
    <property type="component" value="Unassembled WGS sequence"/>
</dbReference>
<accession>A0AAJ0A7R0</accession>
<evidence type="ECO:0000256" key="1">
    <source>
        <dbReference type="SAM" id="MobiDB-lite"/>
    </source>
</evidence>
<feature type="compositionally biased region" description="Polar residues" evidence="1">
    <location>
        <begin position="125"/>
        <end position="136"/>
    </location>
</feature>
<organism evidence="2 3">
    <name type="scientific">Colletotrichum godetiae</name>
    <dbReference type="NCBI Taxonomy" id="1209918"/>
    <lineage>
        <taxon>Eukaryota</taxon>
        <taxon>Fungi</taxon>
        <taxon>Dikarya</taxon>
        <taxon>Ascomycota</taxon>
        <taxon>Pezizomycotina</taxon>
        <taxon>Sordariomycetes</taxon>
        <taxon>Hypocreomycetidae</taxon>
        <taxon>Glomerellales</taxon>
        <taxon>Glomerellaceae</taxon>
        <taxon>Colletotrichum</taxon>
        <taxon>Colletotrichum acutatum species complex</taxon>
    </lineage>
</organism>
<gene>
    <name evidence="2" type="ORF">BDP55DRAFT_638154</name>
</gene>
<sequence length="268" mass="29587">MDDRSLVPCSEVRSPANWAPDSVLPLRYPDPFPSQPQSFPSQHGSNQHGSFSFDRTISDGFETGSLDLAGDIVLSNYTDPLQFDELVVDPSLLSHSGTGEGDEVATEPHQDGRYHSARSSARASQNGSTRPSSNSLWADGSNRRSYQNSRFLAAPMQTPTSKPPRKRRRRRNGNEGSAYTEVIEADEAPRWGWDQRPPEQAREAPCNDDNIGLGRFDDTTQSCVSPSDAGVAVNSLLDFLGQPQAGRMIASDDFEAVVRIWSFIRRMQ</sequence>
<keyword evidence="3" id="KW-1185">Reference proteome</keyword>